<comment type="similarity">
    <text evidence="2">Belongs to the lin-54 family.</text>
</comment>
<keyword evidence="7" id="KW-1185">Reference proteome</keyword>
<dbReference type="OrthoDB" id="6283463at2759"/>
<dbReference type="PANTHER" id="PTHR12446">
    <property type="entry name" value="TESMIN/TSO1-RELATED"/>
    <property type="match status" value="1"/>
</dbReference>
<protein>
    <recommendedName>
        <fullName evidence="5">CRC domain-containing protein</fullName>
    </recommendedName>
</protein>
<reference evidence="6 7" key="1">
    <citation type="journal article" date="2014" name="Genome Biol. Evol.">
        <title>The secreted proteins of Achlya hypogyna and Thraustotheca clavata identify the ancestral oomycete secretome and reveal gene acquisitions by horizontal gene transfer.</title>
        <authorList>
            <person name="Misner I."/>
            <person name="Blouin N."/>
            <person name="Leonard G."/>
            <person name="Richards T.A."/>
            <person name="Lane C.E."/>
        </authorList>
    </citation>
    <scope>NUCLEOTIDE SEQUENCE [LARGE SCALE GENOMIC DNA]</scope>
    <source>
        <strain evidence="6 7">ATCC 48635</strain>
    </source>
</reference>
<gene>
    <name evidence="6" type="ORF">ACHHYP_00720</name>
</gene>
<dbReference type="GO" id="GO:0006355">
    <property type="term" value="P:regulation of DNA-templated transcription"/>
    <property type="evidence" value="ECO:0007669"/>
    <property type="project" value="TreeGrafter"/>
</dbReference>
<evidence type="ECO:0000256" key="4">
    <source>
        <dbReference type="SAM" id="MobiDB-lite"/>
    </source>
</evidence>
<accession>A0A1V9ZTX5</accession>
<dbReference type="PANTHER" id="PTHR12446:SF34">
    <property type="entry name" value="PROTEIN LIN-54 HOMOLOG"/>
    <property type="match status" value="1"/>
</dbReference>
<evidence type="ECO:0000259" key="5">
    <source>
        <dbReference type="PROSITE" id="PS51634"/>
    </source>
</evidence>
<dbReference type="PROSITE" id="PS51634">
    <property type="entry name" value="CRC"/>
    <property type="match status" value="1"/>
</dbReference>
<evidence type="ECO:0000313" key="7">
    <source>
        <dbReference type="Proteomes" id="UP000243579"/>
    </source>
</evidence>
<evidence type="ECO:0000256" key="1">
    <source>
        <dbReference type="ARBA" id="ARBA00004123"/>
    </source>
</evidence>
<proteinExistence type="inferred from homology"/>
<keyword evidence="3" id="KW-0539">Nucleus</keyword>
<dbReference type="EMBL" id="JNBR01000006">
    <property type="protein sequence ID" value="OQS01478.1"/>
    <property type="molecule type" value="Genomic_DNA"/>
</dbReference>
<evidence type="ECO:0000313" key="6">
    <source>
        <dbReference type="EMBL" id="OQS01478.1"/>
    </source>
</evidence>
<organism evidence="6 7">
    <name type="scientific">Achlya hypogyna</name>
    <name type="common">Oomycete</name>
    <name type="synonym">Protoachlya hypogyna</name>
    <dbReference type="NCBI Taxonomy" id="1202772"/>
    <lineage>
        <taxon>Eukaryota</taxon>
        <taxon>Sar</taxon>
        <taxon>Stramenopiles</taxon>
        <taxon>Oomycota</taxon>
        <taxon>Saprolegniomycetes</taxon>
        <taxon>Saprolegniales</taxon>
        <taxon>Achlyaceae</taxon>
        <taxon>Achlya</taxon>
    </lineage>
</organism>
<feature type="region of interest" description="Disordered" evidence="4">
    <location>
        <begin position="1"/>
        <end position="45"/>
    </location>
</feature>
<feature type="region of interest" description="Disordered" evidence="4">
    <location>
        <begin position="115"/>
        <end position="145"/>
    </location>
</feature>
<feature type="domain" description="CRC" evidence="5">
    <location>
        <begin position="146"/>
        <end position="259"/>
    </location>
</feature>
<evidence type="ECO:0000256" key="3">
    <source>
        <dbReference type="ARBA" id="ARBA00023242"/>
    </source>
</evidence>
<evidence type="ECO:0000256" key="2">
    <source>
        <dbReference type="ARBA" id="ARBA00007267"/>
    </source>
</evidence>
<feature type="compositionally biased region" description="Basic and acidic residues" evidence="4">
    <location>
        <begin position="33"/>
        <end position="45"/>
    </location>
</feature>
<comment type="subcellular location">
    <subcellularLocation>
        <location evidence="1">Nucleus</location>
    </subcellularLocation>
</comment>
<dbReference type="InterPro" id="IPR005172">
    <property type="entry name" value="CRC"/>
</dbReference>
<comment type="caution">
    <text evidence="6">The sequence shown here is derived from an EMBL/GenBank/DDBJ whole genome shotgun (WGS) entry which is preliminary data.</text>
</comment>
<sequence length="457" mass="50250">QHYISALRRSRADDQRPLRGPADYLRGNTWYTKPEDPARTGRGDMSKKIKPALEILLERERERLKQRQEMDDMMQHSDLLRSISSLRTKKAVPIEEPGIKRPRLEPVREASNCAGCPSAVPSPNGSSSIPDDAASTAASTPTTALPKKTCNCKKSNCLKLYCECFQQGSLCGTDCNCQGCHNNVNFESQRQRAIRVVLERNPVAFLPKVSKGSTVATTKYFRGCRCRRSGCQKKYCECYQAGVKCGTLCRCQMCKNHCSDAAHAAPPDENHQVQPKHLAALAVPEPRYTPTFTPQALPDSLPTAFTLSAPLEVYPPAHAPPTEGLVPILPTHPRPAVAPKRKLQAVVAQPNVFSRLYPLQACMASDTALQKMCHSLVLAACDEPPASPPRSPIATASVHTAASPSAESLWCTEDLAETPVKKIDRRGEQQERAVLQELSAWLRNIATASVNHIMKQN</sequence>
<dbReference type="InterPro" id="IPR028307">
    <property type="entry name" value="Lin-54_fam"/>
</dbReference>
<dbReference type="SMART" id="SM01114">
    <property type="entry name" value="CXC"/>
    <property type="match status" value="2"/>
</dbReference>
<feature type="non-terminal residue" evidence="6">
    <location>
        <position position="1"/>
    </location>
</feature>
<dbReference type="InterPro" id="IPR033467">
    <property type="entry name" value="Tesmin/TSO1-like_CXC"/>
</dbReference>
<dbReference type="AlphaFoldDB" id="A0A1V9ZTX5"/>
<dbReference type="GO" id="GO:0005634">
    <property type="term" value="C:nucleus"/>
    <property type="evidence" value="ECO:0007669"/>
    <property type="project" value="UniProtKB-SubCell"/>
</dbReference>
<dbReference type="Proteomes" id="UP000243579">
    <property type="component" value="Unassembled WGS sequence"/>
</dbReference>
<dbReference type="Pfam" id="PF03638">
    <property type="entry name" value="TCR"/>
    <property type="match status" value="2"/>
</dbReference>
<dbReference type="STRING" id="1202772.A0A1V9ZTX5"/>
<name>A0A1V9ZTX5_ACHHY</name>
<feature type="compositionally biased region" description="Low complexity" evidence="4">
    <location>
        <begin position="126"/>
        <end position="144"/>
    </location>
</feature>